<dbReference type="AlphaFoldDB" id="A0A6N4SR35"/>
<dbReference type="NCBIfam" id="TIGR00562">
    <property type="entry name" value="proto_IX_ox"/>
    <property type="match status" value="1"/>
</dbReference>
<dbReference type="InterPro" id="IPR036188">
    <property type="entry name" value="FAD/NAD-bd_sf"/>
</dbReference>
<dbReference type="KEGG" id="chu:CHU_1574"/>
<evidence type="ECO:0000256" key="2">
    <source>
        <dbReference type="ARBA" id="ARBA00022630"/>
    </source>
</evidence>
<keyword evidence="9" id="KW-1185">Reference proteome</keyword>
<dbReference type="Gene3D" id="3.90.660.20">
    <property type="entry name" value="Protoporphyrinogen oxidase, mitochondrial, domain 2"/>
    <property type="match status" value="1"/>
</dbReference>
<keyword evidence="4 6" id="KW-0560">Oxidoreductase</keyword>
<accession>A0A6N4SR35</accession>
<proteinExistence type="inferred from homology"/>
<evidence type="ECO:0000256" key="5">
    <source>
        <dbReference type="ARBA" id="ARBA00023133"/>
    </source>
</evidence>
<dbReference type="Gene3D" id="3.50.50.60">
    <property type="entry name" value="FAD/NAD(P)-binding domain"/>
    <property type="match status" value="1"/>
</dbReference>
<comment type="function">
    <text evidence="6">Involved in coproporphyrin-dependent heme b biosynthesis. Catalyzes the oxidation of coproporphyrinogen III to coproporphyrin III.</text>
</comment>
<evidence type="ECO:0000256" key="3">
    <source>
        <dbReference type="ARBA" id="ARBA00022827"/>
    </source>
</evidence>
<comment type="similarity">
    <text evidence="6">Belongs to the protoporphyrinogen/coproporphyrinogen oxidase family. Coproporphyrinogen III oxidase subfamily.</text>
</comment>
<comment type="catalytic activity">
    <reaction evidence="6">
        <text>coproporphyrinogen III + 3 O2 = coproporphyrin III + 3 H2O2</text>
        <dbReference type="Rhea" id="RHEA:43436"/>
        <dbReference type="ChEBI" id="CHEBI:15379"/>
        <dbReference type="ChEBI" id="CHEBI:16240"/>
        <dbReference type="ChEBI" id="CHEBI:57309"/>
        <dbReference type="ChEBI" id="CHEBI:131725"/>
        <dbReference type="EC" id="1.3.3.15"/>
    </reaction>
</comment>
<keyword evidence="2 6" id="KW-0285">Flavoprotein</keyword>
<dbReference type="UniPathway" id="UPA00252"/>
<organism evidence="8 9">
    <name type="scientific">Cytophaga hutchinsonii (strain ATCC 33406 / DSM 1761 / CIP 103989 / NBRC 15051 / NCIMB 9469 / D465)</name>
    <dbReference type="NCBI Taxonomy" id="269798"/>
    <lineage>
        <taxon>Bacteria</taxon>
        <taxon>Pseudomonadati</taxon>
        <taxon>Bacteroidota</taxon>
        <taxon>Cytophagia</taxon>
        <taxon>Cytophagales</taxon>
        <taxon>Cytophagaceae</taxon>
        <taxon>Cytophaga</taxon>
    </lineage>
</organism>
<feature type="domain" description="Amine oxidase" evidence="7">
    <location>
        <begin position="9"/>
        <end position="429"/>
    </location>
</feature>
<dbReference type="InterPro" id="IPR004572">
    <property type="entry name" value="Protoporphyrinogen_oxidase"/>
</dbReference>
<dbReference type="EMBL" id="CP000383">
    <property type="protein sequence ID" value="ABG58845.1"/>
    <property type="molecule type" value="Genomic_DNA"/>
</dbReference>
<sequence>MIAIIGAGISGLTLAYQLQQAGKPYILFESNSRPGGYINSQRFGKYLLEVGPNSILVDKKLEEFIHELNLDKLFEPAAIINKNRFIYKDANIQQVPSGPLSFLTGRFFSAKTKYAIFKELFNKSISKENETVYDFFARRFSAPFTQYTIDPFATGVYAGDIKQLLIEETFPQLVELEKQYGSIIKGIFKKGFGEKRKTGTFVHGLQTLTDTLAAQLHSLQLNTRVLNLRKQMDKIVLTTDTKHGIEELTFDKVVVCGTTFQAATLIKDSYPDLSAILSQVQYASMKAVFAAFKRTDVTHPMNGFGCLYPSAEQSFLAGTIWNSSIFNDRCPADEVLTTSFIGGMHHPEYTALSESELEQRAIQQLSKDLGITGKPTFTHVAGWNKAIPQYDIYLKKARLASKLLSDDHIYFRSNWTNGISLGNCIQSARDLALIL</sequence>
<protein>
    <recommendedName>
        <fullName evidence="6">Coproporphyrinogen III oxidase</fullName>
        <ecNumber evidence="6">1.3.3.15</ecNumber>
    </recommendedName>
</protein>
<dbReference type="Pfam" id="PF01593">
    <property type="entry name" value="Amino_oxidase"/>
    <property type="match status" value="1"/>
</dbReference>
<comment type="pathway">
    <text evidence="6">Porphyrin-containing compound metabolism; protoheme biosynthesis.</text>
</comment>
<evidence type="ECO:0000256" key="6">
    <source>
        <dbReference type="RuleBase" id="RU364052"/>
    </source>
</evidence>
<dbReference type="Gene3D" id="1.10.3110.10">
    <property type="entry name" value="protoporphyrinogen ix oxidase, domain 3"/>
    <property type="match status" value="1"/>
</dbReference>
<comment type="cofactor">
    <cofactor evidence="1 6">
        <name>FAD</name>
        <dbReference type="ChEBI" id="CHEBI:57692"/>
    </cofactor>
</comment>
<dbReference type="SUPFAM" id="SSF54373">
    <property type="entry name" value="FAD-linked reductases, C-terminal domain"/>
    <property type="match status" value="1"/>
</dbReference>
<gene>
    <name evidence="8" type="ordered locus">CHU_1574</name>
</gene>
<dbReference type="InterPro" id="IPR050464">
    <property type="entry name" value="Zeta_carotene_desat/Oxidored"/>
</dbReference>
<dbReference type="GO" id="GO:0005737">
    <property type="term" value="C:cytoplasm"/>
    <property type="evidence" value="ECO:0007669"/>
    <property type="project" value="UniProtKB-SubCell"/>
</dbReference>
<keyword evidence="6" id="KW-0963">Cytoplasm</keyword>
<dbReference type="EC" id="1.3.3.15" evidence="6"/>
<reference evidence="8 9" key="1">
    <citation type="journal article" date="2007" name="Appl. Environ. Microbiol.">
        <title>Genome sequence of the cellulolytic gliding bacterium Cytophaga hutchinsonii.</title>
        <authorList>
            <person name="Xie G."/>
            <person name="Bruce D.C."/>
            <person name="Challacombe J.F."/>
            <person name="Chertkov O."/>
            <person name="Detter J.C."/>
            <person name="Gilna P."/>
            <person name="Han C.S."/>
            <person name="Lucas S."/>
            <person name="Misra M."/>
            <person name="Myers G.L."/>
            <person name="Richardson P."/>
            <person name="Tapia R."/>
            <person name="Thayer N."/>
            <person name="Thompson L.S."/>
            <person name="Brettin T.S."/>
            <person name="Henrissat B."/>
            <person name="Wilson D.B."/>
            <person name="McBride M.J."/>
        </authorList>
    </citation>
    <scope>NUCLEOTIDE SEQUENCE [LARGE SCALE GENOMIC DNA]</scope>
    <source>
        <strain evidence="9">ATCC 33406 / DSM 1761 / CIP 103989 / NBRC 15051 / NCIMB 9469 / D465</strain>
    </source>
</reference>
<dbReference type="SUPFAM" id="SSF51905">
    <property type="entry name" value="FAD/NAD(P)-binding domain"/>
    <property type="match status" value="1"/>
</dbReference>
<evidence type="ECO:0000313" key="8">
    <source>
        <dbReference type="EMBL" id="ABG58845.1"/>
    </source>
</evidence>
<evidence type="ECO:0000259" key="7">
    <source>
        <dbReference type="Pfam" id="PF01593"/>
    </source>
</evidence>
<keyword evidence="3 6" id="KW-0274">FAD</keyword>
<dbReference type="Proteomes" id="UP000001822">
    <property type="component" value="Chromosome"/>
</dbReference>
<dbReference type="PANTHER" id="PTHR42923:SF3">
    <property type="entry name" value="PROTOPORPHYRINOGEN OXIDASE"/>
    <property type="match status" value="1"/>
</dbReference>
<name>A0A6N4SR35_CYTH3</name>
<keyword evidence="5 6" id="KW-0350">Heme biosynthesis</keyword>
<evidence type="ECO:0000313" key="9">
    <source>
        <dbReference type="Proteomes" id="UP000001822"/>
    </source>
</evidence>
<evidence type="ECO:0000256" key="4">
    <source>
        <dbReference type="ARBA" id="ARBA00023002"/>
    </source>
</evidence>
<dbReference type="PANTHER" id="PTHR42923">
    <property type="entry name" value="PROTOPORPHYRINOGEN OXIDASE"/>
    <property type="match status" value="1"/>
</dbReference>
<dbReference type="RefSeq" id="WP_011584960.1">
    <property type="nucleotide sequence ID" value="NC_008255.1"/>
</dbReference>
<evidence type="ECO:0000256" key="1">
    <source>
        <dbReference type="ARBA" id="ARBA00001974"/>
    </source>
</evidence>
<dbReference type="GO" id="GO:0004729">
    <property type="term" value="F:oxygen-dependent protoporphyrinogen oxidase activity"/>
    <property type="evidence" value="ECO:0007669"/>
    <property type="project" value="UniProtKB-UniRule"/>
</dbReference>
<dbReference type="OrthoDB" id="9805195at2"/>
<comment type="subcellular location">
    <subcellularLocation>
        <location evidence="6">Cytoplasm</location>
    </subcellularLocation>
</comment>
<dbReference type="GO" id="GO:0006783">
    <property type="term" value="P:heme biosynthetic process"/>
    <property type="evidence" value="ECO:0007669"/>
    <property type="project" value="UniProtKB-UniRule"/>
</dbReference>
<dbReference type="InterPro" id="IPR002937">
    <property type="entry name" value="Amino_oxidase"/>
</dbReference>